<dbReference type="SUPFAM" id="SSF56935">
    <property type="entry name" value="Porins"/>
    <property type="match status" value="1"/>
</dbReference>
<keyword evidence="13" id="KW-0675">Receptor</keyword>
<evidence type="ECO:0000256" key="4">
    <source>
        <dbReference type="ARBA" id="ARBA00022692"/>
    </source>
</evidence>
<organism evidence="13 14">
    <name type="scientific">Winogradskyella eximia</name>
    <dbReference type="NCBI Taxonomy" id="262006"/>
    <lineage>
        <taxon>Bacteria</taxon>
        <taxon>Pseudomonadati</taxon>
        <taxon>Bacteroidota</taxon>
        <taxon>Flavobacteriia</taxon>
        <taxon>Flavobacteriales</taxon>
        <taxon>Flavobacteriaceae</taxon>
        <taxon>Winogradskyella</taxon>
    </lineage>
</organism>
<comment type="subcellular location">
    <subcellularLocation>
        <location evidence="1 8">Cell outer membrane</location>
        <topology evidence="1 8">Multi-pass membrane protein</topology>
    </subcellularLocation>
</comment>
<evidence type="ECO:0000256" key="10">
    <source>
        <dbReference type="SAM" id="SignalP"/>
    </source>
</evidence>
<evidence type="ECO:0000256" key="9">
    <source>
        <dbReference type="RuleBase" id="RU003357"/>
    </source>
</evidence>
<evidence type="ECO:0000256" key="2">
    <source>
        <dbReference type="ARBA" id="ARBA00022448"/>
    </source>
</evidence>
<evidence type="ECO:0000256" key="8">
    <source>
        <dbReference type="PROSITE-ProRule" id="PRU01360"/>
    </source>
</evidence>
<dbReference type="Proteomes" id="UP000256980">
    <property type="component" value="Unassembled WGS sequence"/>
</dbReference>
<dbReference type="InterPro" id="IPR000531">
    <property type="entry name" value="Beta-barrel_TonB"/>
</dbReference>
<dbReference type="EMBL" id="QRDV01000001">
    <property type="protein sequence ID" value="RED46604.1"/>
    <property type="molecule type" value="Genomic_DNA"/>
</dbReference>
<feature type="domain" description="TonB-dependent receptor-like beta-barrel" evidence="11">
    <location>
        <begin position="314"/>
        <end position="817"/>
    </location>
</feature>
<protein>
    <submittedName>
        <fullName evidence="13">Outer membrane receptor for Fe3+-dicitrate</fullName>
    </submittedName>
</protein>
<dbReference type="Pfam" id="PF00593">
    <property type="entry name" value="TonB_dep_Rec_b-barrel"/>
    <property type="match status" value="1"/>
</dbReference>
<dbReference type="InterPro" id="IPR008969">
    <property type="entry name" value="CarboxyPept-like_regulatory"/>
</dbReference>
<feature type="chain" id="PRO_5017815217" evidence="10">
    <location>
        <begin position="23"/>
        <end position="867"/>
    </location>
</feature>
<dbReference type="Gene3D" id="2.40.170.20">
    <property type="entry name" value="TonB-dependent receptor, beta-barrel domain"/>
    <property type="match status" value="1"/>
</dbReference>
<keyword evidence="10" id="KW-0732">Signal</keyword>
<sequence>MKKFNQFLCIAVLTLFSTVTYAQSTIKGKITDGEMTSPLPGANIIVKGTTNGATTDFDGNFTIVAKSNSGEVVISYVGFITQTIAFKGNTDLGNITLMPSDVGLQEVQLFASVAVDRKTPVAVSTVRAADIDLKLGTQEFPEILKSTPGVYATKSGGGFGDGRINLRGFQSENVAVMINGVPVNDMENGRVYWSNWAGLSDVTSSMQVQRGLGASKVAVPSIGGTINILSRTTDVEEGGNVLTTIANDGYRKFGATYSTGLMKNGLAVTVSASKTDGDGYVDGTEFNAMAYFLNVSKEINDSHKLSLTAFGAKQRHGQRQNSQLIETFRNNERGIKYNADWGYKNGQVTHAEDNFYHKPQISLNHYWTISDKTELSTAAYVSFGTGGGGGTAGVNKFSIGTNGMSEYRIGTYGTIDFDKIVDENIANGANGSETVLRASINNHNWYGILSTLKTDLSDDLVLLTGVDIRDYTGIHYTELTDLLGGQYFADDSDENNPNAQVKVGDKYNYYNDGKVGWLGAFGQVEYSKEKLSAFISLAASNTSYKRIDYFNYLDSDPLQESDRYNFFGYSAKGGANYNLDANHNVFANVGYFEKAPGFDAVFPNFNNTDINADADNQKILSFELGYGYRSDKLSANVNLYRTAWRDRTETIPFQQPDDTRAYANVLGVNAIHQGIEIDFVYRATDKLSFTGMTSLGDWRWENNVLDVPIINEDQEIVRYVDLYIEDLHVGDAAQTTLALGLNYKFANKTRFTLDYNYFDNLYADFDPSNRGGVGPDEDQVGPDAYEVPAYGVFDTTFSHGFKFGSFDVTLIARLNNVFDTTYITDAFDGSEVGTVGEPGYIAPSTYKTSKVYYGFGRTFSIGAKLNF</sequence>
<gene>
    <name evidence="13" type="ORF">DFQ10_101375</name>
</gene>
<dbReference type="GO" id="GO:0044718">
    <property type="term" value="P:siderophore transmembrane transport"/>
    <property type="evidence" value="ECO:0007669"/>
    <property type="project" value="TreeGrafter"/>
</dbReference>
<dbReference type="PANTHER" id="PTHR30069:SF37">
    <property type="entry name" value="FERRIC VIBRIOBACTIN RECEPTOR VIUA"/>
    <property type="match status" value="1"/>
</dbReference>
<evidence type="ECO:0000259" key="12">
    <source>
        <dbReference type="Pfam" id="PF07715"/>
    </source>
</evidence>
<evidence type="ECO:0000259" key="11">
    <source>
        <dbReference type="Pfam" id="PF00593"/>
    </source>
</evidence>
<accession>A0A3D9HAW0</accession>
<dbReference type="PANTHER" id="PTHR30069">
    <property type="entry name" value="TONB-DEPENDENT OUTER MEMBRANE RECEPTOR"/>
    <property type="match status" value="1"/>
</dbReference>
<feature type="domain" description="TonB-dependent receptor plug" evidence="12">
    <location>
        <begin position="117"/>
        <end position="224"/>
    </location>
</feature>
<keyword evidence="4 8" id="KW-0812">Transmembrane</keyword>
<dbReference type="Gene3D" id="2.60.40.1120">
    <property type="entry name" value="Carboxypeptidase-like, regulatory domain"/>
    <property type="match status" value="1"/>
</dbReference>
<dbReference type="GO" id="GO:0009279">
    <property type="term" value="C:cell outer membrane"/>
    <property type="evidence" value="ECO:0007669"/>
    <property type="project" value="UniProtKB-SubCell"/>
</dbReference>
<keyword evidence="6 8" id="KW-0472">Membrane</keyword>
<dbReference type="OrthoDB" id="1453181at2"/>
<keyword evidence="2 8" id="KW-0813">Transport</keyword>
<dbReference type="RefSeq" id="WP_115815731.1">
    <property type="nucleotide sequence ID" value="NZ_QRDV01000001.1"/>
</dbReference>
<dbReference type="InterPro" id="IPR036942">
    <property type="entry name" value="Beta-barrel_TonB_sf"/>
</dbReference>
<dbReference type="GO" id="GO:0015344">
    <property type="term" value="F:siderophore uptake transmembrane transporter activity"/>
    <property type="evidence" value="ECO:0007669"/>
    <property type="project" value="TreeGrafter"/>
</dbReference>
<comment type="caution">
    <text evidence="13">The sequence shown here is derived from an EMBL/GenBank/DDBJ whole genome shotgun (WGS) entry which is preliminary data.</text>
</comment>
<evidence type="ECO:0000256" key="5">
    <source>
        <dbReference type="ARBA" id="ARBA00023077"/>
    </source>
</evidence>
<dbReference type="InterPro" id="IPR039426">
    <property type="entry name" value="TonB-dep_rcpt-like"/>
</dbReference>
<dbReference type="Pfam" id="PF13715">
    <property type="entry name" value="CarbopepD_reg_2"/>
    <property type="match status" value="1"/>
</dbReference>
<dbReference type="InterPro" id="IPR012910">
    <property type="entry name" value="Plug_dom"/>
</dbReference>
<proteinExistence type="inferred from homology"/>
<evidence type="ECO:0000313" key="13">
    <source>
        <dbReference type="EMBL" id="RED46604.1"/>
    </source>
</evidence>
<dbReference type="PROSITE" id="PS52016">
    <property type="entry name" value="TONB_DEPENDENT_REC_3"/>
    <property type="match status" value="1"/>
</dbReference>
<evidence type="ECO:0000313" key="14">
    <source>
        <dbReference type="Proteomes" id="UP000256980"/>
    </source>
</evidence>
<dbReference type="AlphaFoldDB" id="A0A3D9HAW0"/>
<keyword evidence="7 8" id="KW-0998">Cell outer membrane</keyword>
<keyword evidence="3 8" id="KW-1134">Transmembrane beta strand</keyword>
<evidence type="ECO:0000256" key="7">
    <source>
        <dbReference type="ARBA" id="ARBA00023237"/>
    </source>
</evidence>
<evidence type="ECO:0000256" key="6">
    <source>
        <dbReference type="ARBA" id="ARBA00023136"/>
    </source>
</evidence>
<dbReference type="InterPro" id="IPR037066">
    <property type="entry name" value="Plug_dom_sf"/>
</dbReference>
<feature type="signal peptide" evidence="10">
    <location>
        <begin position="1"/>
        <end position="22"/>
    </location>
</feature>
<reference evidence="13 14" key="1">
    <citation type="submission" date="2018-07" db="EMBL/GenBank/DDBJ databases">
        <title>Genomic Encyclopedia of Type Strains, Phase III (KMG-III): the genomes of soil and plant-associated and newly described type strains.</title>
        <authorList>
            <person name="Whitman W."/>
        </authorList>
    </citation>
    <scope>NUCLEOTIDE SEQUENCE [LARGE SCALE GENOMIC DNA]</scope>
    <source>
        <strain evidence="13 14">CECT 7946</strain>
    </source>
</reference>
<evidence type="ECO:0000256" key="3">
    <source>
        <dbReference type="ARBA" id="ARBA00022452"/>
    </source>
</evidence>
<comment type="similarity">
    <text evidence="8 9">Belongs to the TonB-dependent receptor family.</text>
</comment>
<evidence type="ECO:0000256" key="1">
    <source>
        <dbReference type="ARBA" id="ARBA00004571"/>
    </source>
</evidence>
<dbReference type="SUPFAM" id="SSF49464">
    <property type="entry name" value="Carboxypeptidase regulatory domain-like"/>
    <property type="match status" value="1"/>
</dbReference>
<name>A0A3D9HAW0_9FLAO</name>
<keyword evidence="14" id="KW-1185">Reference proteome</keyword>
<dbReference type="Gene3D" id="2.170.130.10">
    <property type="entry name" value="TonB-dependent receptor, plug domain"/>
    <property type="match status" value="1"/>
</dbReference>
<dbReference type="Pfam" id="PF07715">
    <property type="entry name" value="Plug"/>
    <property type="match status" value="1"/>
</dbReference>
<keyword evidence="5 9" id="KW-0798">TonB box</keyword>